<feature type="transmembrane region" description="Helical" evidence="1">
    <location>
        <begin position="47"/>
        <end position="64"/>
    </location>
</feature>
<keyword evidence="1" id="KW-1133">Transmembrane helix</keyword>
<protein>
    <submittedName>
        <fullName evidence="2">Uncharacterized protein</fullName>
    </submittedName>
</protein>
<dbReference type="AlphaFoldDB" id="A0A1F5ZGW6"/>
<feature type="transmembrane region" description="Helical" evidence="1">
    <location>
        <begin position="21"/>
        <end position="41"/>
    </location>
</feature>
<proteinExistence type="predicted"/>
<organism evidence="2 3">
    <name type="scientific">Candidatus Gottesmanbacteria bacterium RBG_13_45_10</name>
    <dbReference type="NCBI Taxonomy" id="1798370"/>
    <lineage>
        <taxon>Bacteria</taxon>
        <taxon>Candidatus Gottesmaniibacteriota</taxon>
    </lineage>
</organism>
<keyword evidence="1" id="KW-0812">Transmembrane</keyword>
<dbReference type="Proteomes" id="UP000177268">
    <property type="component" value="Unassembled WGS sequence"/>
</dbReference>
<evidence type="ECO:0000313" key="2">
    <source>
        <dbReference type="EMBL" id="OGG11680.1"/>
    </source>
</evidence>
<keyword evidence="1" id="KW-0472">Membrane</keyword>
<gene>
    <name evidence="2" type="ORF">A2Z00_00600</name>
</gene>
<sequence length="119" mass="13352">MSNNELSTNIAGKIFTTWKSIPSSFVQISGFSLFFLIFVAIFHIEPLVWIVFAVVIFIALIGVFRHPEIFHTGKVATDILKQTMGSLNKPLENVQDAVYAEVGKLRRSQLRKSLKGAKK</sequence>
<evidence type="ECO:0000313" key="3">
    <source>
        <dbReference type="Proteomes" id="UP000177268"/>
    </source>
</evidence>
<accession>A0A1F5ZGW6</accession>
<evidence type="ECO:0000256" key="1">
    <source>
        <dbReference type="SAM" id="Phobius"/>
    </source>
</evidence>
<dbReference type="EMBL" id="MFIZ01000019">
    <property type="protein sequence ID" value="OGG11680.1"/>
    <property type="molecule type" value="Genomic_DNA"/>
</dbReference>
<reference evidence="2 3" key="1">
    <citation type="journal article" date="2016" name="Nat. Commun.">
        <title>Thousands of microbial genomes shed light on interconnected biogeochemical processes in an aquifer system.</title>
        <authorList>
            <person name="Anantharaman K."/>
            <person name="Brown C.T."/>
            <person name="Hug L.A."/>
            <person name="Sharon I."/>
            <person name="Castelle C.J."/>
            <person name="Probst A.J."/>
            <person name="Thomas B.C."/>
            <person name="Singh A."/>
            <person name="Wilkins M.J."/>
            <person name="Karaoz U."/>
            <person name="Brodie E.L."/>
            <person name="Williams K.H."/>
            <person name="Hubbard S.S."/>
            <person name="Banfield J.F."/>
        </authorList>
    </citation>
    <scope>NUCLEOTIDE SEQUENCE [LARGE SCALE GENOMIC DNA]</scope>
</reference>
<name>A0A1F5ZGW6_9BACT</name>
<comment type="caution">
    <text evidence="2">The sequence shown here is derived from an EMBL/GenBank/DDBJ whole genome shotgun (WGS) entry which is preliminary data.</text>
</comment>